<dbReference type="Proteomes" id="UP000585474">
    <property type="component" value="Unassembled WGS sequence"/>
</dbReference>
<evidence type="ECO:0000256" key="1">
    <source>
        <dbReference type="ARBA" id="ARBA00022723"/>
    </source>
</evidence>
<reference evidence="6 7" key="1">
    <citation type="submission" date="2019-07" db="EMBL/GenBank/DDBJ databases">
        <title>De Novo Assembly of kiwifruit Actinidia rufa.</title>
        <authorList>
            <person name="Sugita-Konishi S."/>
            <person name="Sato K."/>
            <person name="Mori E."/>
            <person name="Abe Y."/>
            <person name="Kisaki G."/>
            <person name="Hamano K."/>
            <person name="Suezawa K."/>
            <person name="Otani M."/>
            <person name="Fukuda T."/>
            <person name="Manabe T."/>
            <person name="Gomi K."/>
            <person name="Tabuchi M."/>
            <person name="Akimitsu K."/>
            <person name="Kataoka I."/>
        </authorList>
    </citation>
    <scope>NUCLEOTIDE SEQUENCE [LARGE SCALE GENOMIC DNA]</scope>
    <source>
        <strain evidence="7">cv. Fuchu</strain>
    </source>
</reference>
<dbReference type="GO" id="GO:0008270">
    <property type="term" value="F:zinc ion binding"/>
    <property type="evidence" value="ECO:0007669"/>
    <property type="project" value="UniProtKB-KW"/>
</dbReference>
<dbReference type="InterPro" id="IPR013083">
    <property type="entry name" value="Znf_RING/FYVE/PHD"/>
</dbReference>
<dbReference type="PROSITE" id="PS50089">
    <property type="entry name" value="ZF_RING_2"/>
    <property type="match status" value="1"/>
</dbReference>
<dbReference type="PANTHER" id="PTHR46858">
    <property type="entry name" value="OS05G0521000 PROTEIN"/>
    <property type="match status" value="1"/>
</dbReference>
<evidence type="ECO:0000256" key="2">
    <source>
        <dbReference type="ARBA" id="ARBA00022771"/>
    </source>
</evidence>
<gene>
    <name evidence="6" type="ORF">Acr_09g0002010</name>
</gene>
<dbReference type="InterPro" id="IPR001841">
    <property type="entry name" value="Znf_RING"/>
</dbReference>
<name>A0A7J0F4Y7_9ERIC</name>
<accession>A0A7J0F4Y7</accession>
<protein>
    <recommendedName>
        <fullName evidence="5">RING-type domain-containing protein</fullName>
    </recommendedName>
</protein>
<dbReference type="PANTHER" id="PTHR46858:SF6">
    <property type="entry name" value="LIGASE, PUTATIVE-RELATED"/>
    <property type="match status" value="1"/>
</dbReference>
<dbReference type="GO" id="GO:0016567">
    <property type="term" value="P:protein ubiquitination"/>
    <property type="evidence" value="ECO:0007669"/>
    <property type="project" value="TreeGrafter"/>
</dbReference>
<dbReference type="AlphaFoldDB" id="A0A7J0F4Y7"/>
<evidence type="ECO:0000256" key="3">
    <source>
        <dbReference type="ARBA" id="ARBA00022833"/>
    </source>
</evidence>
<sequence length="125" mass="14443">MILYLIFKYLGYWSNHASVEQMTPPTETNHLIPNKAVSFTYGTCEEDLESGKYTTNSSDDLYDGKICIICYDEQRSCFFVPCGHCATCHCCAQRIMEEESKMCPVCRRFIHRVKKLFTLQNQTDG</sequence>
<evidence type="ECO:0000256" key="4">
    <source>
        <dbReference type="PROSITE-ProRule" id="PRU00175"/>
    </source>
</evidence>
<proteinExistence type="predicted"/>
<dbReference type="Pfam" id="PF13920">
    <property type="entry name" value="zf-C3HC4_3"/>
    <property type="match status" value="1"/>
</dbReference>
<dbReference type="OrthoDB" id="3045089at2759"/>
<dbReference type="SUPFAM" id="SSF57850">
    <property type="entry name" value="RING/U-box"/>
    <property type="match status" value="1"/>
</dbReference>
<comment type="caution">
    <text evidence="6">The sequence shown here is derived from an EMBL/GenBank/DDBJ whole genome shotgun (WGS) entry which is preliminary data.</text>
</comment>
<evidence type="ECO:0000313" key="6">
    <source>
        <dbReference type="EMBL" id="GFY93755.1"/>
    </source>
</evidence>
<keyword evidence="1" id="KW-0479">Metal-binding</keyword>
<feature type="domain" description="RING-type" evidence="5">
    <location>
        <begin position="67"/>
        <end position="107"/>
    </location>
</feature>
<dbReference type="GO" id="GO:0061630">
    <property type="term" value="F:ubiquitin protein ligase activity"/>
    <property type="evidence" value="ECO:0007669"/>
    <property type="project" value="TreeGrafter"/>
</dbReference>
<keyword evidence="3" id="KW-0862">Zinc</keyword>
<dbReference type="Gene3D" id="3.30.40.10">
    <property type="entry name" value="Zinc/RING finger domain, C3HC4 (zinc finger)"/>
    <property type="match status" value="1"/>
</dbReference>
<keyword evidence="2 4" id="KW-0863">Zinc-finger</keyword>
<evidence type="ECO:0000259" key="5">
    <source>
        <dbReference type="PROSITE" id="PS50089"/>
    </source>
</evidence>
<keyword evidence="7" id="KW-1185">Reference proteome</keyword>
<evidence type="ECO:0000313" key="7">
    <source>
        <dbReference type="Proteomes" id="UP000585474"/>
    </source>
</evidence>
<dbReference type="EMBL" id="BJWL01000009">
    <property type="protein sequence ID" value="GFY93755.1"/>
    <property type="molecule type" value="Genomic_DNA"/>
</dbReference>
<organism evidence="6 7">
    <name type="scientific">Actinidia rufa</name>
    <dbReference type="NCBI Taxonomy" id="165716"/>
    <lineage>
        <taxon>Eukaryota</taxon>
        <taxon>Viridiplantae</taxon>
        <taxon>Streptophyta</taxon>
        <taxon>Embryophyta</taxon>
        <taxon>Tracheophyta</taxon>
        <taxon>Spermatophyta</taxon>
        <taxon>Magnoliopsida</taxon>
        <taxon>eudicotyledons</taxon>
        <taxon>Gunneridae</taxon>
        <taxon>Pentapetalae</taxon>
        <taxon>asterids</taxon>
        <taxon>Ericales</taxon>
        <taxon>Actinidiaceae</taxon>
        <taxon>Actinidia</taxon>
    </lineage>
</organism>